<evidence type="ECO:0008006" key="3">
    <source>
        <dbReference type="Google" id="ProtNLM"/>
    </source>
</evidence>
<sequence>MYINFHKYNYSLLSNDEKSDYELRDKNAYKEVLTKWFNENLIDFIDRKWEIGEIHYLKQIGDFIKLLQEAENLYELGFYTSCTALIGVSAEDFSKYLSLQNNKNEHITIIGRRGGTIDVSQYNRLKLQLSENIISQNSYDLLDEIRSIRNDCLHYNQNFKQKPQNELKNDALKVLNNLKIVLKEIIGNNIDPNDFEILLDETFKHENSRNFEELIWKHRNMFSHLLNFHIAQAPDVKIVNKYNIYKVRDLDDEEIDLTEFNPQGFPTVFVDIDEKGKELIKKEKITIGDIVVAKIYSNVDINGQTSLWYIDDIKNYNNL</sequence>
<dbReference type="EMBL" id="JBCGDP010000007">
    <property type="protein sequence ID" value="MEM0576566.1"/>
    <property type="molecule type" value="Genomic_DNA"/>
</dbReference>
<organism evidence="1 2">
    <name type="scientific">Flavobacterium polysaccharolyticum</name>
    <dbReference type="NCBI Taxonomy" id="3133148"/>
    <lineage>
        <taxon>Bacteria</taxon>
        <taxon>Pseudomonadati</taxon>
        <taxon>Bacteroidota</taxon>
        <taxon>Flavobacteriia</taxon>
        <taxon>Flavobacteriales</taxon>
        <taxon>Flavobacteriaceae</taxon>
        <taxon>Flavobacterium</taxon>
    </lineage>
</organism>
<gene>
    <name evidence="1" type="ORF">WFZ86_08655</name>
</gene>
<keyword evidence="2" id="KW-1185">Reference proteome</keyword>
<accession>A0ABU9NML0</accession>
<proteinExistence type="predicted"/>
<protein>
    <recommendedName>
        <fullName evidence="3">RiboL-PSP-HEPN domain-containing protein</fullName>
    </recommendedName>
</protein>
<dbReference type="RefSeq" id="WP_342691566.1">
    <property type="nucleotide sequence ID" value="NZ_JBCGDP010000007.1"/>
</dbReference>
<name>A0ABU9NML0_9FLAO</name>
<evidence type="ECO:0000313" key="1">
    <source>
        <dbReference type="EMBL" id="MEM0576566.1"/>
    </source>
</evidence>
<reference evidence="1 2" key="1">
    <citation type="submission" date="2024-03" db="EMBL/GenBank/DDBJ databases">
        <title>Two novel species of the genus Flavobacterium exhibiting potentially degradation of complex polysaccharides.</title>
        <authorList>
            <person name="Lian X."/>
        </authorList>
    </citation>
    <scope>NUCLEOTIDE SEQUENCE [LARGE SCALE GENOMIC DNA]</scope>
    <source>
        <strain evidence="1 2">N6</strain>
    </source>
</reference>
<dbReference type="Proteomes" id="UP001468798">
    <property type="component" value="Unassembled WGS sequence"/>
</dbReference>
<evidence type="ECO:0000313" key="2">
    <source>
        <dbReference type="Proteomes" id="UP001468798"/>
    </source>
</evidence>
<comment type="caution">
    <text evidence="1">The sequence shown here is derived from an EMBL/GenBank/DDBJ whole genome shotgun (WGS) entry which is preliminary data.</text>
</comment>